<feature type="chain" id="PRO_5047122577" description="Ig-like domain (Group 3)" evidence="2">
    <location>
        <begin position="28"/>
        <end position="743"/>
    </location>
</feature>
<dbReference type="SUPFAM" id="SSF49373">
    <property type="entry name" value="Invasin/intimin cell-adhesion fragments"/>
    <property type="match status" value="1"/>
</dbReference>
<proteinExistence type="predicted"/>
<feature type="signal peptide" evidence="2">
    <location>
        <begin position="1"/>
        <end position="27"/>
    </location>
</feature>
<keyword evidence="2" id="KW-0732">Signal</keyword>
<comment type="caution">
    <text evidence="3">The sequence shown here is derived from an EMBL/GenBank/DDBJ whole genome shotgun (WGS) entry which is preliminary data.</text>
</comment>
<protein>
    <recommendedName>
        <fullName evidence="5">Ig-like domain (Group 3)</fullName>
    </recommendedName>
</protein>
<name>A0ABP7BGT3_9PSEU</name>
<dbReference type="InterPro" id="IPR013783">
    <property type="entry name" value="Ig-like_fold"/>
</dbReference>
<evidence type="ECO:0000256" key="2">
    <source>
        <dbReference type="SAM" id="SignalP"/>
    </source>
</evidence>
<sequence>MSRARLATALTIGLMGASVVFAPPALADHLVTRTFHPTGGEQTYTIPAGVTKLRVVAIGGRGGNGADGGDGSAPSGRRGHRATADLAVPSGVTQLVVAVGQNGGHGNGANGGVPGFGGGAPGGLGTPFAGGAGGGASDVRLCSAAAPCDSLSSRLIVAPGGGGGGGRCFAIGCVPGTNAGNGGDNTGGTPGIPGPGGFPGLPGTFGFGGLGAPGNPATAGGGGGGGGGGGWYGGGGGASGFQAPTPLIIAVDGGDGGNGSARAGAGVSNFVVEETDEEPSVTISYLVESTTITYTGPSSGFTGDPVTLSARLTATTSGTPVPNAALVFRLNATETCVGTTNANGVASCSITPNENAGTYPLAIGYGGDVVHHPSSTQVQFEVTRKPTTLTYTGALTGDFHDPATVSARLTLTGTGAPVGDQPVVFTLNNTETCTGTTNASGVASCSITPNEPAGTYPLTAAFAGSKGLLPSNTGADFVVTKEETALTYTGDATVANAEPARLAAKLTEDDGTPVAARTVQLNLGEQSCVDTTDAQGTAECTIASVDQPLNPTATVPVTATFAGDQFYEPSQTSTTAGLQHMTGRGFGLSGNALGLTVAPTPDTGEVRVARATTTTPPCAANLPVGARALCTSVVTTLTPGTSTARTSVTEVGIGIIALRDVVATSRSTCAGATGTVTIGALTVAGLPITVSNAPNTTIPLPGGKIVINEQVPAPGGLKVNGAHITLPGVDLVVSSATSGIHNC</sequence>
<dbReference type="EMBL" id="BAABBE010000014">
    <property type="protein sequence ID" value="GAA3658896.1"/>
    <property type="molecule type" value="Genomic_DNA"/>
</dbReference>
<accession>A0ABP7BGT3</accession>
<dbReference type="RefSeq" id="WP_346132454.1">
    <property type="nucleotide sequence ID" value="NZ_BAABBE010000014.1"/>
</dbReference>
<reference evidence="4" key="1">
    <citation type="journal article" date="2019" name="Int. J. Syst. Evol. Microbiol.">
        <title>The Global Catalogue of Microorganisms (GCM) 10K type strain sequencing project: providing services to taxonomists for standard genome sequencing and annotation.</title>
        <authorList>
            <consortium name="The Broad Institute Genomics Platform"/>
            <consortium name="The Broad Institute Genome Sequencing Center for Infectious Disease"/>
            <person name="Wu L."/>
            <person name="Ma J."/>
        </authorList>
    </citation>
    <scope>NUCLEOTIDE SEQUENCE [LARGE SCALE GENOMIC DNA]</scope>
    <source>
        <strain evidence="4">JCM 17494</strain>
    </source>
</reference>
<feature type="region of interest" description="Disordered" evidence="1">
    <location>
        <begin position="61"/>
        <end position="80"/>
    </location>
</feature>
<dbReference type="NCBIfam" id="NF040603">
    <property type="entry name" value="choice_anch_P"/>
    <property type="match status" value="1"/>
</dbReference>
<keyword evidence="4" id="KW-1185">Reference proteome</keyword>
<feature type="region of interest" description="Disordered" evidence="1">
    <location>
        <begin position="184"/>
        <end position="212"/>
    </location>
</feature>
<evidence type="ECO:0008006" key="5">
    <source>
        <dbReference type="Google" id="ProtNLM"/>
    </source>
</evidence>
<dbReference type="InterPro" id="IPR008964">
    <property type="entry name" value="Invasin/intimin_cell_adhesion"/>
</dbReference>
<evidence type="ECO:0000313" key="3">
    <source>
        <dbReference type="EMBL" id="GAA3658896.1"/>
    </source>
</evidence>
<dbReference type="Gene3D" id="2.60.40.10">
    <property type="entry name" value="Immunoglobulins"/>
    <property type="match status" value="2"/>
</dbReference>
<evidence type="ECO:0000313" key="4">
    <source>
        <dbReference type="Proteomes" id="UP001500711"/>
    </source>
</evidence>
<feature type="compositionally biased region" description="Gly residues" evidence="1">
    <location>
        <begin position="61"/>
        <end position="71"/>
    </location>
</feature>
<dbReference type="Proteomes" id="UP001500711">
    <property type="component" value="Unassembled WGS sequence"/>
</dbReference>
<evidence type="ECO:0000256" key="1">
    <source>
        <dbReference type="SAM" id="MobiDB-lite"/>
    </source>
</evidence>
<organism evidence="3 4">
    <name type="scientific">Lentzea roselyniae</name>
    <dbReference type="NCBI Taxonomy" id="531940"/>
    <lineage>
        <taxon>Bacteria</taxon>
        <taxon>Bacillati</taxon>
        <taxon>Actinomycetota</taxon>
        <taxon>Actinomycetes</taxon>
        <taxon>Pseudonocardiales</taxon>
        <taxon>Pseudonocardiaceae</taxon>
        <taxon>Lentzea</taxon>
    </lineage>
</organism>
<gene>
    <name evidence="3" type="ORF">GCM10022267_51290</name>
</gene>